<comment type="caution">
    <text evidence="1">The sequence shown here is derived from an EMBL/GenBank/DDBJ whole genome shotgun (WGS) entry which is preliminary data.</text>
</comment>
<evidence type="ECO:0000313" key="1">
    <source>
        <dbReference type="EMBL" id="RHN72477.1"/>
    </source>
</evidence>
<reference evidence="2" key="1">
    <citation type="journal article" date="2018" name="Nat. Plants">
        <title>Whole-genome landscape of Medicago truncatula symbiotic genes.</title>
        <authorList>
            <person name="Pecrix Y."/>
            <person name="Staton S.E."/>
            <person name="Sallet E."/>
            <person name="Lelandais-Briere C."/>
            <person name="Moreau S."/>
            <person name="Carrere S."/>
            <person name="Blein T."/>
            <person name="Jardinaud M.F."/>
            <person name="Latrasse D."/>
            <person name="Zouine M."/>
            <person name="Zahm M."/>
            <person name="Kreplak J."/>
            <person name="Mayjonade B."/>
            <person name="Satge C."/>
            <person name="Perez M."/>
            <person name="Cauet S."/>
            <person name="Marande W."/>
            <person name="Chantry-Darmon C."/>
            <person name="Lopez-Roques C."/>
            <person name="Bouchez O."/>
            <person name="Berard A."/>
            <person name="Debelle F."/>
            <person name="Munos S."/>
            <person name="Bendahmane A."/>
            <person name="Berges H."/>
            <person name="Niebel A."/>
            <person name="Buitink J."/>
            <person name="Frugier F."/>
            <person name="Benhamed M."/>
            <person name="Crespi M."/>
            <person name="Gouzy J."/>
            <person name="Gamas P."/>
        </authorList>
    </citation>
    <scope>NUCLEOTIDE SEQUENCE [LARGE SCALE GENOMIC DNA]</scope>
    <source>
        <strain evidence="2">cv. Jemalong A17</strain>
    </source>
</reference>
<dbReference type="Gramene" id="rna8193">
    <property type="protein sequence ID" value="RHN72477.1"/>
    <property type="gene ID" value="gene8193"/>
</dbReference>
<accession>A0A396JBE3</accession>
<proteinExistence type="predicted"/>
<organism evidence="1 2">
    <name type="scientific">Medicago truncatula</name>
    <name type="common">Barrel medic</name>
    <name type="synonym">Medicago tribuloides</name>
    <dbReference type="NCBI Taxonomy" id="3880"/>
    <lineage>
        <taxon>Eukaryota</taxon>
        <taxon>Viridiplantae</taxon>
        <taxon>Streptophyta</taxon>
        <taxon>Embryophyta</taxon>
        <taxon>Tracheophyta</taxon>
        <taxon>Spermatophyta</taxon>
        <taxon>Magnoliopsida</taxon>
        <taxon>eudicotyledons</taxon>
        <taxon>Gunneridae</taxon>
        <taxon>Pentapetalae</taxon>
        <taxon>rosids</taxon>
        <taxon>fabids</taxon>
        <taxon>Fabales</taxon>
        <taxon>Fabaceae</taxon>
        <taxon>Papilionoideae</taxon>
        <taxon>50 kb inversion clade</taxon>
        <taxon>NPAAA clade</taxon>
        <taxon>Hologalegina</taxon>
        <taxon>IRL clade</taxon>
        <taxon>Trifolieae</taxon>
        <taxon>Medicago</taxon>
    </lineage>
</organism>
<sequence length="43" mass="5380">MIFVEMVRKKQYQRGSWWIMEMDQTYLIELSEDILKMRLAIKK</sequence>
<dbReference type="AlphaFoldDB" id="A0A396JBE3"/>
<dbReference type="Proteomes" id="UP000265566">
    <property type="component" value="Chromosome 2"/>
</dbReference>
<dbReference type="EMBL" id="PSQE01000002">
    <property type="protein sequence ID" value="RHN72477.1"/>
    <property type="molecule type" value="Genomic_DNA"/>
</dbReference>
<evidence type="ECO:0000313" key="2">
    <source>
        <dbReference type="Proteomes" id="UP000265566"/>
    </source>
</evidence>
<name>A0A396JBE3_MEDTR</name>
<protein>
    <submittedName>
        <fullName evidence="1">Uncharacterized protein</fullName>
    </submittedName>
</protein>
<gene>
    <name evidence="1" type="ORF">MtrunA17_Chr2g0288081</name>
</gene>